<dbReference type="STRING" id="1170229.K9FUB6"/>
<dbReference type="InParanoid" id="K9FUB6"/>
<accession>K9FUB6</accession>
<protein>
    <submittedName>
        <fullName evidence="1">Uncharacterized protein</fullName>
    </submittedName>
</protein>
<dbReference type="Proteomes" id="UP000009882">
    <property type="component" value="Unassembled WGS sequence"/>
</dbReference>
<reference evidence="2" key="1">
    <citation type="journal article" date="2012" name="BMC Genomics">
        <title>Genome sequence of the necrotrophic fungus Penicillium digitatum, the main postharvest pathogen of citrus.</title>
        <authorList>
            <person name="Marcet-Houben M."/>
            <person name="Ballester A.-R."/>
            <person name="de la Fuente B."/>
            <person name="Harries E."/>
            <person name="Marcos J.F."/>
            <person name="Gonzalez-Candelas L."/>
            <person name="Gabaldon T."/>
        </authorList>
    </citation>
    <scope>NUCLEOTIDE SEQUENCE [LARGE SCALE GENOMIC DNA]</scope>
    <source>
        <strain evidence="2">PHI26 / CECT 20796</strain>
    </source>
</reference>
<dbReference type="OrthoDB" id="415706at2759"/>
<gene>
    <name evidence="1" type="ORF">PDIG_41600</name>
</gene>
<name>K9FUB6_PEND2</name>
<evidence type="ECO:0000313" key="2">
    <source>
        <dbReference type="Proteomes" id="UP000009882"/>
    </source>
</evidence>
<dbReference type="HOGENOM" id="CLU_1595101_0_0_1"/>
<dbReference type="AlphaFoldDB" id="K9FUB6"/>
<sequence length="167" mass="19172">MHHVIAFCPRMKESRHQWLVCENLSHPTCNHEFPSVRSEVITRLKDSMYLLQSLGAQREIAEQQRMILLDVVSAFQEITQHVLATNGGANDMFDEDKDLRLATLVSLRNDVFSHNFAYCGHAYTFGRNWTRQTAASMIVKKGTIATDTEAPNTMQSRKAEIQLRIHR</sequence>
<evidence type="ECO:0000313" key="1">
    <source>
        <dbReference type="EMBL" id="EKV12724.1"/>
    </source>
</evidence>
<keyword evidence="2" id="KW-1185">Reference proteome</keyword>
<comment type="caution">
    <text evidence="1">The sequence shown here is derived from an EMBL/GenBank/DDBJ whole genome shotgun (WGS) entry which is preliminary data.</text>
</comment>
<dbReference type="EMBL" id="AKCT01000174">
    <property type="protein sequence ID" value="EKV12724.1"/>
    <property type="molecule type" value="Genomic_DNA"/>
</dbReference>
<proteinExistence type="predicted"/>
<organism evidence="1 2">
    <name type="scientific">Penicillium digitatum (strain PHI26 / CECT 20796)</name>
    <name type="common">Green mold</name>
    <dbReference type="NCBI Taxonomy" id="1170229"/>
    <lineage>
        <taxon>Eukaryota</taxon>
        <taxon>Fungi</taxon>
        <taxon>Dikarya</taxon>
        <taxon>Ascomycota</taxon>
        <taxon>Pezizomycotina</taxon>
        <taxon>Eurotiomycetes</taxon>
        <taxon>Eurotiomycetidae</taxon>
        <taxon>Eurotiales</taxon>
        <taxon>Aspergillaceae</taxon>
        <taxon>Penicillium</taxon>
    </lineage>
</organism>